<name>R4JEW8_9CAUD</name>
<dbReference type="EMBL" id="KC699836">
    <property type="protein sequence ID" value="AGK86843.1"/>
    <property type="molecule type" value="Genomic_DNA"/>
</dbReference>
<dbReference type="Proteomes" id="UP000258501">
    <property type="component" value="Segment"/>
</dbReference>
<accession>R4JEW8</accession>
<feature type="compositionally biased region" description="Basic and acidic residues" evidence="1">
    <location>
        <begin position="128"/>
        <end position="138"/>
    </location>
</feature>
<protein>
    <submittedName>
        <fullName evidence="2">Uncharacterized protein</fullName>
    </submittedName>
</protein>
<sequence>MRKNKYGLSKAGVDELMDRLSNIANDIKKESIEGLLEAQITSPFVRSLTKVKGMDDVIERNDQLTKSFRGLLDMYGFETMYDMYVYAKSCDSYPEEVLKAKDYSKLVPVKRKIVRNGKETEVTVYENPNKDKDEKEYQDNTESSFRGTPRVRRRHARELKRDMKGEDKSLNPKHVAELKMADKKMSRGNKPFQETSEYYLVLRDEDGDIQGIVGYSTEGQFLKMDFFRSSGEVSGIAARGFTELVKLALKKKKGVKVDDQPEGRQVFVKFKMKQEGQTWSISYKDLQSSFGDFSKYEE</sequence>
<dbReference type="OrthoDB" id="7253at10239"/>
<keyword evidence="3" id="KW-1185">Reference proteome</keyword>
<evidence type="ECO:0000313" key="2">
    <source>
        <dbReference type="EMBL" id="AGK86843.1"/>
    </source>
</evidence>
<feature type="region of interest" description="Disordered" evidence="1">
    <location>
        <begin position="123"/>
        <end position="155"/>
    </location>
</feature>
<evidence type="ECO:0000313" key="3">
    <source>
        <dbReference type="Proteomes" id="UP000258501"/>
    </source>
</evidence>
<evidence type="ECO:0000256" key="1">
    <source>
        <dbReference type="SAM" id="MobiDB-lite"/>
    </source>
</evidence>
<proteinExistence type="predicted"/>
<gene>
    <name evidence="2" type="ORF">SIOphi_00175</name>
</gene>
<organism evidence="2 3">
    <name type="scientific">Bacillus phage SIOphi</name>
    <dbReference type="NCBI Taxonomy" id="1285382"/>
    <lineage>
        <taxon>Viruses</taxon>
        <taxon>Duplodnaviria</taxon>
        <taxon>Heunggongvirae</taxon>
        <taxon>Uroviricota</taxon>
        <taxon>Caudoviricetes</taxon>
        <taxon>Herelleviridae</taxon>
        <taxon>Bastillevirinae</taxon>
        <taxon>Siophivirus</taxon>
        <taxon>Siophivirus SIOphi</taxon>
    </lineage>
</organism>
<reference evidence="2 3" key="1">
    <citation type="submission" date="2013-02" db="EMBL/GenBank/DDBJ databases">
        <authorList>
            <person name="Lukaszewicz M."/>
            <person name="Biegalska A."/>
            <person name="Krasowska A."/>
        </authorList>
    </citation>
    <scope>NUCLEOTIDE SEQUENCE [LARGE SCALE GENOMIC DNA]</scope>
</reference>